<keyword evidence="3" id="KW-1185">Reference proteome</keyword>
<evidence type="ECO:0000259" key="1">
    <source>
        <dbReference type="PROSITE" id="PS51186"/>
    </source>
</evidence>
<dbReference type="InterPro" id="IPR000182">
    <property type="entry name" value="GNAT_dom"/>
</dbReference>
<dbReference type="EMBL" id="JARPTC010000006">
    <property type="protein sequence ID" value="MDO7786580.1"/>
    <property type="molecule type" value="Genomic_DNA"/>
</dbReference>
<sequence>MLKIRPEDKDDYPAVFNVNLKAFNKSIEPNLVEAIRKSENYIPELSLVAILNNMIVGHILFSTIAIETDNGNIPVLSLAPLAVLPEYQNRRIGSKLIEQGLESCRRLGYKIVIVVGHPNYYPRFGFLPARSLGLEASFDVPDEAFMVLELSPGALTNIKGTVKYPPEFGV</sequence>
<protein>
    <submittedName>
        <fullName evidence="2">N-acetyltransferase</fullName>
    </submittedName>
</protein>
<dbReference type="RefSeq" id="WP_304541644.1">
    <property type="nucleotide sequence ID" value="NZ_JARPTC010000006.1"/>
</dbReference>
<dbReference type="SUPFAM" id="SSF55729">
    <property type="entry name" value="Acyl-CoA N-acyltransferases (Nat)"/>
    <property type="match status" value="1"/>
</dbReference>
<dbReference type="Proteomes" id="UP001172911">
    <property type="component" value="Unassembled WGS sequence"/>
</dbReference>
<dbReference type="PROSITE" id="PS51186">
    <property type="entry name" value="GNAT"/>
    <property type="match status" value="1"/>
</dbReference>
<dbReference type="GO" id="GO:0016747">
    <property type="term" value="F:acyltransferase activity, transferring groups other than amino-acyl groups"/>
    <property type="evidence" value="ECO:0007669"/>
    <property type="project" value="InterPro"/>
</dbReference>
<dbReference type="InterPro" id="IPR016181">
    <property type="entry name" value="Acyl_CoA_acyltransferase"/>
</dbReference>
<reference evidence="2" key="1">
    <citation type="journal article" date="2023" name="J. Hazard. Mater.">
        <title>Anaerobic biodegradation of pyrene and benzo[a]pyrene by a new sulfate-reducing Desulforamulus aquiferis strain DSA.</title>
        <authorList>
            <person name="Zhang Z."/>
            <person name="Sun J."/>
            <person name="Gong X."/>
            <person name="Wang C."/>
            <person name="Wang H."/>
        </authorList>
    </citation>
    <scope>NUCLEOTIDE SEQUENCE</scope>
    <source>
        <strain evidence="2">DSA</strain>
    </source>
</reference>
<proteinExistence type="predicted"/>
<dbReference type="AlphaFoldDB" id="A0AAW7ZBH1"/>
<reference evidence="2" key="2">
    <citation type="submission" date="2023-03" db="EMBL/GenBank/DDBJ databases">
        <authorList>
            <person name="Zhang Z."/>
        </authorList>
    </citation>
    <scope>NUCLEOTIDE SEQUENCE</scope>
    <source>
        <strain evidence="2">DSA</strain>
    </source>
</reference>
<evidence type="ECO:0000313" key="3">
    <source>
        <dbReference type="Proteomes" id="UP001172911"/>
    </source>
</evidence>
<organism evidence="2 3">
    <name type="scientific">Desulforamulus aquiferis</name>
    <dbReference type="NCBI Taxonomy" id="1397668"/>
    <lineage>
        <taxon>Bacteria</taxon>
        <taxon>Bacillati</taxon>
        <taxon>Bacillota</taxon>
        <taxon>Clostridia</taxon>
        <taxon>Eubacteriales</taxon>
        <taxon>Peptococcaceae</taxon>
        <taxon>Desulforamulus</taxon>
    </lineage>
</organism>
<dbReference type="Gene3D" id="3.40.630.30">
    <property type="match status" value="1"/>
</dbReference>
<dbReference type="CDD" id="cd04301">
    <property type="entry name" value="NAT_SF"/>
    <property type="match status" value="1"/>
</dbReference>
<comment type="caution">
    <text evidence="2">The sequence shown here is derived from an EMBL/GenBank/DDBJ whole genome shotgun (WGS) entry which is preliminary data.</text>
</comment>
<name>A0AAW7ZBH1_9FIRM</name>
<feature type="domain" description="N-acetyltransferase" evidence="1">
    <location>
        <begin position="2"/>
        <end position="151"/>
    </location>
</feature>
<gene>
    <name evidence="2" type="ORF">P6N53_05005</name>
</gene>
<evidence type="ECO:0000313" key="2">
    <source>
        <dbReference type="EMBL" id="MDO7786580.1"/>
    </source>
</evidence>
<accession>A0AAW7ZBH1</accession>
<dbReference type="Pfam" id="PF13527">
    <property type="entry name" value="Acetyltransf_9"/>
    <property type="match status" value="1"/>
</dbReference>